<dbReference type="EMBL" id="KE721353">
    <property type="protein sequence ID" value="ERF70105.1"/>
    <property type="molecule type" value="Genomic_DNA"/>
</dbReference>
<dbReference type="Pfam" id="PF00175">
    <property type="entry name" value="NAD_binding_1"/>
    <property type="match status" value="1"/>
</dbReference>
<dbReference type="Proteomes" id="UP000019373">
    <property type="component" value="Unassembled WGS sequence"/>
</dbReference>
<evidence type="ECO:0000313" key="11">
    <source>
        <dbReference type="EMBL" id="ERF70105.1"/>
    </source>
</evidence>
<dbReference type="HOGENOM" id="CLU_003827_6_0_1"/>
<feature type="region of interest" description="Disordered" evidence="9">
    <location>
        <begin position="19"/>
        <end position="38"/>
    </location>
</feature>
<evidence type="ECO:0000256" key="9">
    <source>
        <dbReference type="SAM" id="MobiDB-lite"/>
    </source>
</evidence>
<feature type="compositionally biased region" description="Polar residues" evidence="9">
    <location>
        <begin position="19"/>
        <end position="37"/>
    </location>
</feature>
<feature type="binding site" evidence="8">
    <location>
        <position position="178"/>
    </location>
    <ligand>
        <name>FAD</name>
        <dbReference type="ChEBI" id="CHEBI:57692"/>
    </ligand>
</feature>
<dbReference type="InterPro" id="IPR001433">
    <property type="entry name" value="OxRdtase_FAD/NAD-bd"/>
</dbReference>
<dbReference type="CDD" id="cd06183">
    <property type="entry name" value="cyt_b5_reduct_like"/>
    <property type="match status" value="1"/>
</dbReference>
<dbReference type="InterPro" id="IPR017927">
    <property type="entry name" value="FAD-bd_FR_type"/>
</dbReference>
<evidence type="ECO:0000259" key="10">
    <source>
        <dbReference type="PROSITE" id="PS51384"/>
    </source>
</evidence>
<evidence type="ECO:0000256" key="1">
    <source>
        <dbReference type="ARBA" id="ARBA00001974"/>
    </source>
</evidence>
<dbReference type="PANTHER" id="PTHR19370">
    <property type="entry name" value="NADH-CYTOCHROME B5 REDUCTASE"/>
    <property type="match status" value="1"/>
</dbReference>
<dbReference type="SUPFAM" id="SSF52343">
    <property type="entry name" value="Ferredoxin reductase-like, C-terminal NADP-linked domain"/>
    <property type="match status" value="1"/>
</dbReference>
<dbReference type="GeneID" id="19235355"/>
<dbReference type="InterPro" id="IPR008333">
    <property type="entry name" value="Cbr1-like_FAD-bd_dom"/>
</dbReference>
<feature type="binding site" evidence="8">
    <location>
        <position position="209"/>
    </location>
    <ligand>
        <name>FAD</name>
        <dbReference type="ChEBI" id="CHEBI:57692"/>
    </ligand>
</feature>
<dbReference type="PRINTS" id="PR00406">
    <property type="entry name" value="CYTB5RDTASE"/>
</dbReference>
<feature type="domain" description="FAD-binding FR-type" evidence="10">
    <location>
        <begin position="122"/>
        <end position="234"/>
    </location>
</feature>
<evidence type="ECO:0000313" key="12">
    <source>
        <dbReference type="Proteomes" id="UP000019373"/>
    </source>
</evidence>
<organism evidence="11 12">
    <name type="scientific">Endocarpon pusillum (strain Z07020 / HMAS-L-300199)</name>
    <name type="common">Lichen-forming fungus</name>
    <dbReference type="NCBI Taxonomy" id="1263415"/>
    <lineage>
        <taxon>Eukaryota</taxon>
        <taxon>Fungi</taxon>
        <taxon>Dikarya</taxon>
        <taxon>Ascomycota</taxon>
        <taxon>Pezizomycotina</taxon>
        <taxon>Eurotiomycetes</taxon>
        <taxon>Chaetothyriomycetidae</taxon>
        <taxon>Verrucariales</taxon>
        <taxon>Verrucariaceae</taxon>
        <taxon>Endocarpon</taxon>
    </lineage>
</organism>
<evidence type="ECO:0000256" key="5">
    <source>
        <dbReference type="ARBA" id="ARBA00022827"/>
    </source>
</evidence>
<dbReference type="PROSITE" id="PS51384">
    <property type="entry name" value="FAD_FR"/>
    <property type="match status" value="1"/>
</dbReference>
<proteinExistence type="inferred from homology"/>
<evidence type="ECO:0000256" key="4">
    <source>
        <dbReference type="ARBA" id="ARBA00022630"/>
    </source>
</evidence>
<keyword evidence="4 8" id="KW-0285">Flavoprotein</keyword>
<feature type="binding site" evidence="8">
    <location>
        <position position="200"/>
    </location>
    <ligand>
        <name>FAD</name>
        <dbReference type="ChEBI" id="CHEBI:57692"/>
    </ligand>
</feature>
<dbReference type="AlphaFoldDB" id="U1HIS9"/>
<evidence type="ECO:0000256" key="8">
    <source>
        <dbReference type="PIRSR" id="PIRSR601834-1"/>
    </source>
</evidence>
<dbReference type="GO" id="GO:0005739">
    <property type="term" value="C:mitochondrion"/>
    <property type="evidence" value="ECO:0007669"/>
    <property type="project" value="TreeGrafter"/>
</dbReference>
<evidence type="ECO:0000256" key="2">
    <source>
        <dbReference type="ARBA" id="ARBA00004370"/>
    </source>
</evidence>
<dbReference type="InterPro" id="IPR017938">
    <property type="entry name" value="Riboflavin_synthase-like_b-brl"/>
</dbReference>
<comment type="subcellular location">
    <subcellularLocation>
        <location evidence="2">Membrane</location>
    </subcellularLocation>
</comment>
<name>U1HIS9_ENDPU</name>
<dbReference type="Pfam" id="PF00970">
    <property type="entry name" value="FAD_binding_6"/>
    <property type="match status" value="1"/>
</dbReference>
<comment type="cofactor">
    <cofactor evidence="1 8">
        <name>FAD</name>
        <dbReference type="ChEBI" id="CHEBI:57692"/>
    </cofactor>
</comment>
<protein>
    <recommendedName>
        <fullName evidence="10">FAD-binding FR-type domain-containing protein</fullName>
    </recommendedName>
</protein>
<evidence type="ECO:0000256" key="7">
    <source>
        <dbReference type="ARBA" id="ARBA00023136"/>
    </source>
</evidence>
<keyword evidence="7" id="KW-0472">Membrane</keyword>
<sequence length="430" mass="47853">MTICGRLHLPKLCPERQNVTDINTRQSPSSGWLTSMTPRAASSQVSSISRCVSKGSLCKPPSSHCLRRAQGYSSAPPQPERKLQQSSQPSGLKSWQRYAITMVIGGVVYGLYEGYSNKQARDAFIPYKLVKKDPVSTSASIFVLQPQARSPDLDTYKEAWQRGIWNFHFKQPQLQIVRAYTPLPPQDAPSVEGVSQLRFLIRNDAYGEMSSYLHRLPIGSQIELRGPNIEYELSPDVKQIVFFAGGTGIAPALQVAHALFSQKEHSKDKKLHILWANRKRDDCVGGHSDHSPAEPLVKKSTTSSNSPTLNASTKTAASNDQGLVVKELEQLKEKHPGQVTVEYFVNEENTWIDRDAVFRALGRFDDNDFSGRSSSSQEQRQILISGPSGFISYLAGPKEWRNGREQQGGVSKILAHAISMNPHNVKVWKI</sequence>
<dbReference type="GO" id="GO:0016491">
    <property type="term" value="F:oxidoreductase activity"/>
    <property type="evidence" value="ECO:0007669"/>
    <property type="project" value="UniProtKB-KW"/>
</dbReference>
<gene>
    <name evidence="11" type="ORF">EPUS_00292</name>
</gene>
<evidence type="ECO:0000256" key="6">
    <source>
        <dbReference type="ARBA" id="ARBA00023002"/>
    </source>
</evidence>
<comment type="similarity">
    <text evidence="3">Belongs to the flavoprotein pyridine nucleotide cytochrome reductase family.</text>
</comment>
<evidence type="ECO:0000256" key="3">
    <source>
        <dbReference type="ARBA" id="ARBA00006105"/>
    </source>
</evidence>
<feature type="region of interest" description="Disordered" evidence="9">
    <location>
        <begin position="68"/>
        <end position="89"/>
    </location>
</feature>
<dbReference type="InterPro" id="IPR001834">
    <property type="entry name" value="CBR-like"/>
</dbReference>
<feature type="compositionally biased region" description="Polar residues" evidence="9">
    <location>
        <begin position="299"/>
        <end position="317"/>
    </location>
</feature>
<accession>U1HIS9</accession>
<feature type="region of interest" description="Disordered" evidence="9">
    <location>
        <begin position="284"/>
        <end position="317"/>
    </location>
</feature>
<dbReference type="RefSeq" id="XP_007804140.1">
    <property type="nucleotide sequence ID" value="XM_007805949.1"/>
</dbReference>
<keyword evidence="6" id="KW-0560">Oxidoreductase</keyword>
<dbReference type="Gene3D" id="3.40.50.80">
    <property type="entry name" value="Nucleotide-binding domain of ferredoxin-NADP reductase (FNR) module"/>
    <property type="match status" value="1"/>
</dbReference>
<dbReference type="Gene3D" id="2.40.30.10">
    <property type="entry name" value="Translation factors"/>
    <property type="match status" value="1"/>
</dbReference>
<dbReference type="SUPFAM" id="SSF63380">
    <property type="entry name" value="Riboflavin synthase domain-like"/>
    <property type="match status" value="1"/>
</dbReference>
<dbReference type="OrthoDB" id="432685at2759"/>
<dbReference type="PANTHER" id="PTHR19370:SF189">
    <property type="entry name" value="CYTOCHROME C MITOCHONDRIAL IMPORT FACTOR CYC2"/>
    <property type="match status" value="1"/>
</dbReference>
<dbReference type="eggNOG" id="KOG0534">
    <property type="taxonomic scope" value="Eukaryota"/>
</dbReference>
<dbReference type="InterPro" id="IPR039261">
    <property type="entry name" value="FNR_nucleotide-bd"/>
</dbReference>
<reference evidence="12" key="1">
    <citation type="journal article" date="2014" name="BMC Genomics">
        <title>Genome characteristics reveal the impact of lichenization on lichen-forming fungus Endocarpon pusillum Hedwig (Verrucariales, Ascomycota).</title>
        <authorList>
            <person name="Wang Y.-Y."/>
            <person name="Liu B."/>
            <person name="Zhang X.-Y."/>
            <person name="Zhou Q.-M."/>
            <person name="Zhang T."/>
            <person name="Li H."/>
            <person name="Yu Y.-F."/>
            <person name="Zhang X.-L."/>
            <person name="Hao X.-Y."/>
            <person name="Wang M."/>
            <person name="Wang L."/>
            <person name="Wei J.-C."/>
        </authorList>
    </citation>
    <scope>NUCLEOTIDE SEQUENCE [LARGE SCALE GENOMIC DNA]</scope>
    <source>
        <strain evidence="12">Z07020 / HMAS-L-300199</strain>
    </source>
</reference>
<keyword evidence="5 8" id="KW-0274">FAD</keyword>
<feature type="binding site" evidence="8">
    <location>
        <position position="210"/>
    </location>
    <ligand>
        <name>FAD</name>
        <dbReference type="ChEBI" id="CHEBI:57692"/>
    </ligand>
</feature>
<feature type="binding site" evidence="8">
    <location>
        <position position="180"/>
    </location>
    <ligand>
        <name>FAD</name>
        <dbReference type="ChEBI" id="CHEBI:57692"/>
    </ligand>
</feature>
<keyword evidence="12" id="KW-1185">Reference proteome</keyword>
<dbReference type="GO" id="GO:0016020">
    <property type="term" value="C:membrane"/>
    <property type="evidence" value="ECO:0007669"/>
    <property type="project" value="UniProtKB-SubCell"/>
</dbReference>
<dbReference type="OMA" id="GCLRFFI"/>